<evidence type="ECO:0000256" key="1">
    <source>
        <dbReference type="SAM" id="MobiDB-lite"/>
    </source>
</evidence>
<sequence length="66" mass="7373">MRPPGTISNEMGSFRFAKEGFALGTEVALCATFEVSFALPIRQSRPDHRFIRPPGAKPPWDNTPDR</sequence>
<dbReference type="Proteomes" id="UP001283361">
    <property type="component" value="Unassembled WGS sequence"/>
</dbReference>
<evidence type="ECO:0000313" key="2">
    <source>
        <dbReference type="EMBL" id="KAK3793430.1"/>
    </source>
</evidence>
<feature type="region of interest" description="Disordered" evidence="1">
    <location>
        <begin position="46"/>
        <end position="66"/>
    </location>
</feature>
<keyword evidence="3" id="KW-1185">Reference proteome</keyword>
<protein>
    <submittedName>
        <fullName evidence="2">Uncharacterized protein</fullName>
    </submittedName>
</protein>
<dbReference type="EMBL" id="JAWDGP010001250">
    <property type="protein sequence ID" value="KAK3793430.1"/>
    <property type="molecule type" value="Genomic_DNA"/>
</dbReference>
<comment type="caution">
    <text evidence="2">The sequence shown here is derived from an EMBL/GenBank/DDBJ whole genome shotgun (WGS) entry which is preliminary data.</text>
</comment>
<reference evidence="2" key="1">
    <citation type="journal article" date="2023" name="G3 (Bethesda)">
        <title>A reference genome for the long-term kleptoplast-retaining sea slug Elysia crispata morphotype clarki.</title>
        <authorList>
            <person name="Eastman K.E."/>
            <person name="Pendleton A.L."/>
            <person name="Shaikh M.A."/>
            <person name="Suttiyut T."/>
            <person name="Ogas R."/>
            <person name="Tomko P."/>
            <person name="Gavelis G."/>
            <person name="Widhalm J.R."/>
            <person name="Wisecaver J.H."/>
        </authorList>
    </citation>
    <scope>NUCLEOTIDE SEQUENCE</scope>
    <source>
        <strain evidence="2">ECLA1</strain>
    </source>
</reference>
<evidence type="ECO:0000313" key="3">
    <source>
        <dbReference type="Proteomes" id="UP001283361"/>
    </source>
</evidence>
<name>A0AAE1ASU5_9GAST</name>
<proteinExistence type="predicted"/>
<dbReference type="AlphaFoldDB" id="A0AAE1ASU5"/>
<gene>
    <name evidence="2" type="ORF">RRG08_015272</name>
</gene>
<accession>A0AAE1ASU5</accession>
<organism evidence="2 3">
    <name type="scientific">Elysia crispata</name>
    <name type="common">lettuce slug</name>
    <dbReference type="NCBI Taxonomy" id="231223"/>
    <lineage>
        <taxon>Eukaryota</taxon>
        <taxon>Metazoa</taxon>
        <taxon>Spiralia</taxon>
        <taxon>Lophotrochozoa</taxon>
        <taxon>Mollusca</taxon>
        <taxon>Gastropoda</taxon>
        <taxon>Heterobranchia</taxon>
        <taxon>Euthyneura</taxon>
        <taxon>Panpulmonata</taxon>
        <taxon>Sacoglossa</taxon>
        <taxon>Placobranchoidea</taxon>
        <taxon>Plakobranchidae</taxon>
        <taxon>Elysia</taxon>
    </lineage>
</organism>